<dbReference type="Proteomes" id="UP000789366">
    <property type="component" value="Unassembled WGS sequence"/>
</dbReference>
<organism evidence="1 2">
    <name type="scientific">Cetraspora pellucida</name>
    <dbReference type="NCBI Taxonomy" id="1433469"/>
    <lineage>
        <taxon>Eukaryota</taxon>
        <taxon>Fungi</taxon>
        <taxon>Fungi incertae sedis</taxon>
        <taxon>Mucoromycota</taxon>
        <taxon>Glomeromycotina</taxon>
        <taxon>Glomeromycetes</taxon>
        <taxon>Diversisporales</taxon>
        <taxon>Gigasporaceae</taxon>
        <taxon>Cetraspora</taxon>
    </lineage>
</organism>
<comment type="caution">
    <text evidence="1">The sequence shown here is derived from an EMBL/GenBank/DDBJ whole genome shotgun (WGS) entry which is preliminary data.</text>
</comment>
<dbReference type="EMBL" id="CAJVPW010003921">
    <property type="protein sequence ID" value="CAG8532124.1"/>
    <property type="molecule type" value="Genomic_DNA"/>
</dbReference>
<accession>A0ACA9LMG2</accession>
<evidence type="ECO:0000313" key="1">
    <source>
        <dbReference type="EMBL" id="CAG8532124.1"/>
    </source>
</evidence>
<feature type="non-terminal residue" evidence="1">
    <location>
        <position position="413"/>
    </location>
</feature>
<proteinExistence type="predicted"/>
<gene>
    <name evidence="1" type="ORF">SPELUC_LOCUS4415</name>
</gene>
<protein>
    <submittedName>
        <fullName evidence="1">14535_t:CDS:1</fullName>
    </submittedName>
</protein>
<sequence>MHRERENCSECLNPINNHKPHCSKKPQDKPIDPIKPLDKPNPDECCEKCGASCIIHQDKTSYTIKRRRLQQVELAPPRLEVANNEQRLSNQTNLTPLEQQQSNYLRRLQQNTLRNAERNYTDRYGSLNEDNPNKSKGMEDFFYSDKKVRYIPEIAGRLKFLSDEQRNKTLQWFSQDIHKFQKDELVKFEKPLELEKEVKKIETKPKKEEVNKVKKKAGRPPKIKEVFSEKIGQPISASTVCRLYKKYGISHLKPTYHYSEQQALLGKIKPLVDTIRILPSSQVLAEDESKATDFCVFIENINLPDQQKYFLLLDNARIHHAKQACIDAGLFPIKEVLTSKNIMPIFLVAYTPQLNPVELCFNFLRSHVEKHKPRTFEELKYIIEQGIEKLQGEDMTEYFRHCLNYDFSKTEQG</sequence>
<reference evidence="1" key="1">
    <citation type="submission" date="2021-06" db="EMBL/GenBank/DDBJ databases">
        <authorList>
            <person name="Kallberg Y."/>
            <person name="Tangrot J."/>
            <person name="Rosling A."/>
        </authorList>
    </citation>
    <scope>NUCLEOTIDE SEQUENCE</scope>
    <source>
        <strain evidence="1">28 12/20/2015</strain>
    </source>
</reference>
<name>A0ACA9LMG2_9GLOM</name>
<evidence type="ECO:0000313" key="2">
    <source>
        <dbReference type="Proteomes" id="UP000789366"/>
    </source>
</evidence>
<keyword evidence="2" id="KW-1185">Reference proteome</keyword>